<comment type="cofactor">
    <cofactor evidence="2">
        <name>Mg(2+)</name>
        <dbReference type="ChEBI" id="CHEBI:18420"/>
    </cofactor>
</comment>
<evidence type="ECO:0000256" key="10">
    <source>
        <dbReference type="ARBA" id="ARBA00038345"/>
    </source>
</evidence>
<dbReference type="Pfam" id="PF02843">
    <property type="entry name" value="GARS_C"/>
    <property type="match status" value="1"/>
</dbReference>
<dbReference type="Proteomes" id="UP000051621">
    <property type="component" value="Unassembled WGS sequence"/>
</dbReference>
<sequence length="423" mass="46100">MKEKLKVLVVGSGGREHAICRALLQSPWIEKVYCAPGNSGMETDEIETVPLSELAFDKLKQFVKEKKLAWTFVGPEDALVAGIVDSFKQDGLKIFGPNAKAAQLEGSKEIALHFMQTYGIPTAKFAAYDNVAEALQGLKYFELPVVIKADGLAAGKGVTIAKNTVQAQKQIKEQFAGKQTKVVLEEFLEGPEYSLFVVVNNKDYRILPVAQDHKRAYDGDKGPNTGGMGAYSPVPQLNKKDYQAMLTEVVEPSVAGLRKAELDYCGILYIGLILTTSGPKVIEYNVRLGDPETQVVLPRLASDFAELIDTCLNDKKLPKVETSPKACLGVVVAAAGYPQKPLKSQLLPDLSSDKDAKITVDYANVKGKLPALHGDGGRLLTVLSEGKSITEAQSNVYRFLETQVFEDCFYRKDIGAKATGKTY</sequence>
<comment type="similarity">
    <text evidence="10 13">Belongs to the GARS family.</text>
</comment>
<dbReference type="InterPro" id="IPR000115">
    <property type="entry name" value="PRibGlycinamide_synth"/>
</dbReference>
<name>A0A0R1M500_9LACO</name>
<dbReference type="Gene3D" id="3.30.470.20">
    <property type="entry name" value="ATP-grasp fold, B domain"/>
    <property type="match status" value="1"/>
</dbReference>
<keyword evidence="17" id="KW-1185">Reference proteome</keyword>
<protein>
    <recommendedName>
        <fullName evidence="4 13">Phosphoribosylamine--glycine ligase</fullName>
        <ecNumber evidence="4 13">6.3.4.13</ecNumber>
    </recommendedName>
    <alternativeName>
        <fullName evidence="13">GARS</fullName>
    </alternativeName>
    <alternativeName>
        <fullName evidence="11 13">Glycinamide ribonucleotide synthetase</fullName>
    </alternativeName>
    <alternativeName>
        <fullName evidence="12 13">Phosphoribosylglycinamide synthetase</fullName>
    </alternativeName>
</protein>
<dbReference type="InterPro" id="IPR011761">
    <property type="entry name" value="ATP-grasp"/>
</dbReference>
<evidence type="ECO:0000256" key="8">
    <source>
        <dbReference type="ARBA" id="ARBA00022840"/>
    </source>
</evidence>
<keyword evidence="9" id="KW-0464">Manganese</keyword>
<dbReference type="UniPathway" id="UPA00074">
    <property type="reaction ID" value="UER00125"/>
</dbReference>
<dbReference type="SUPFAM" id="SSF51246">
    <property type="entry name" value="Rudiment single hybrid motif"/>
    <property type="match status" value="1"/>
</dbReference>
<dbReference type="SUPFAM" id="SSF56059">
    <property type="entry name" value="Glutathione synthetase ATP-binding domain-like"/>
    <property type="match status" value="1"/>
</dbReference>
<dbReference type="PATRIC" id="fig|1423731.3.peg.176"/>
<evidence type="ECO:0000256" key="6">
    <source>
        <dbReference type="ARBA" id="ARBA00022741"/>
    </source>
</evidence>
<dbReference type="RefSeq" id="WP_057742044.1">
    <property type="nucleotide sequence ID" value="NZ_AZEF01000006.1"/>
</dbReference>
<dbReference type="InterPro" id="IPR013815">
    <property type="entry name" value="ATP_grasp_subdomain_1"/>
</dbReference>
<dbReference type="PANTHER" id="PTHR43472">
    <property type="entry name" value="PHOSPHORIBOSYLAMINE--GLYCINE LIGASE"/>
    <property type="match status" value="1"/>
</dbReference>
<keyword evidence="6 14" id="KW-0547">Nucleotide-binding</keyword>
<dbReference type="NCBIfam" id="TIGR00877">
    <property type="entry name" value="purD"/>
    <property type="match status" value="1"/>
</dbReference>
<evidence type="ECO:0000313" key="17">
    <source>
        <dbReference type="Proteomes" id="UP000051621"/>
    </source>
</evidence>
<evidence type="ECO:0000256" key="9">
    <source>
        <dbReference type="ARBA" id="ARBA00023211"/>
    </source>
</evidence>
<comment type="catalytic activity">
    <reaction evidence="13">
        <text>5-phospho-beta-D-ribosylamine + glycine + ATP = N(1)-(5-phospho-beta-D-ribosyl)glycinamide + ADP + phosphate + H(+)</text>
        <dbReference type="Rhea" id="RHEA:17453"/>
        <dbReference type="ChEBI" id="CHEBI:15378"/>
        <dbReference type="ChEBI" id="CHEBI:30616"/>
        <dbReference type="ChEBI" id="CHEBI:43474"/>
        <dbReference type="ChEBI" id="CHEBI:57305"/>
        <dbReference type="ChEBI" id="CHEBI:58681"/>
        <dbReference type="ChEBI" id="CHEBI:143788"/>
        <dbReference type="ChEBI" id="CHEBI:456216"/>
        <dbReference type="EC" id="6.3.4.13"/>
    </reaction>
</comment>
<gene>
    <name evidence="13" type="primary">purD</name>
    <name evidence="16" type="ORF">FC81_GL000170</name>
</gene>
<evidence type="ECO:0000256" key="7">
    <source>
        <dbReference type="ARBA" id="ARBA00022755"/>
    </source>
</evidence>
<dbReference type="Gene3D" id="3.30.1490.20">
    <property type="entry name" value="ATP-grasp fold, A domain"/>
    <property type="match status" value="1"/>
</dbReference>
<dbReference type="SMART" id="SM01210">
    <property type="entry name" value="GARS_C"/>
    <property type="match status" value="1"/>
</dbReference>
<evidence type="ECO:0000256" key="5">
    <source>
        <dbReference type="ARBA" id="ARBA00022598"/>
    </source>
</evidence>
<evidence type="ECO:0000256" key="3">
    <source>
        <dbReference type="ARBA" id="ARBA00005174"/>
    </source>
</evidence>
<feature type="domain" description="ATP-grasp" evidence="15">
    <location>
        <begin position="112"/>
        <end position="313"/>
    </location>
</feature>
<dbReference type="STRING" id="1423731.FC81_GL000170"/>
<dbReference type="InterPro" id="IPR020561">
    <property type="entry name" value="PRibGlycinamid_synth_ATP-grasp"/>
</dbReference>
<dbReference type="GO" id="GO:0046872">
    <property type="term" value="F:metal ion binding"/>
    <property type="evidence" value="ECO:0007669"/>
    <property type="project" value="InterPro"/>
</dbReference>
<dbReference type="Gene3D" id="3.90.600.10">
    <property type="entry name" value="Phosphoribosylglycinamide synthetase, C-terminal domain"/>
    <property type="match status" value="1"/>
</dbReference>
<dbReference type="PROSITE" id="PS00184">
    <property type="entry name" value="GARS"/>
    <property type="match status" value="1"/>
</dbReference>
<evidence type="ECO:0000256" key="11">
    <source>
        <dbReference type="ARBA" id="ARBA00042242"/>
    </source>
</evidence>
<evidence type="ECO:0000256" key="12">
    <source>
        <dbReference type="ARBA" id="ARBA00042864"/>
    </source>
</evidence>
<dbReference type="GO" id="GO:0006189">
    <property type="term" value="P:'de novo' IMP biosynthetic process"/>
    <property type="evidence" value="ECO:0007669"/>
    <property type="project" value="UniProtKB-UniRule"/>
</dbReference>
<evidence type="ECO:0000313" key="16">
    <source>
        <dbReference type="EMBL" id="KRL03168.1"/>
    </source>
</evidence>
<dbReference type="EC" id="6.3.4.13" evidence="4 13"/>
<dbReference type="PANTHER" id="PTHR43472:SF1">
    <property type="entry name" value="PHOSPHORIBOSYLAMINE--GLYCINE LIGASE, CHLOROPLASTIC"/>
    <property type="match status" value="1"/>
</dbReference>
<dbReference type="Pfam" id="PF01071">
    <property type="entry name" value="GARS_A"/>
    <property type="match status" value="1"/>
</dbReference>
<dbReference type="PROSITE" id="PS50975">
    <property type="entry name" value="ATP_GRASP"/>
    <property type="match status" value="1"/>
</dbReference>
<dbReference type="InterPro" id="IPR020560">
    <property type="entry name" value="PRibGlycinamide_synth_C-dom"/>
</dbReference>
<evidence type="ECO:0000256" key="13">
    <source>
        <dbReference type="HAMAP-Rule" id="MF_00138"/>
    </source>
</evidence>
<comment type="caution">
    <text evidence="16">The sequence shown here is derived from an EMBL/GenBank/DDBJ whole genome shotgun (WGS) entry which is preliminary data.</text>
</comment>
<dbReference type="Gene3D" id="3.40.50.20">
    <property type="match status" value="1"/>
</dbReference>
<dbReference type="GO" id="GO:0004637">
    <property type="term" value="F:phosphoribosylamine-glycine ligase activity"/>
    <property type="evidence" value="ECO:0007669"/>
    <property type="project" value="UniProtKB-UniRule"/>
</dbReference>
<evidence type="ECO:0000256" key="14">
    <source>
        <dbReference type="PROSITE-ProRule" id="PRU00409"/>
    </source>
</evidence>
<evidence type="ECO:0000256" key="1">
    <source>
        <dbReference type="ARBA" id="ARBA00001936"/>
    </source>
</evidence>
<keyword evidence="7 13" id="KW-0658">Purine biosynthesis</keyword>
<dbReference type="HAMAP" id="MF_00138">
    <property type="entry name" value="GARS"/>
    <property type="match status" value="1"/>
</dbReference>
<reference evidence="16 17" key="1">
    <citation type="journal article" date="2015" name="Genome Announc.">
        <title>Expanding the biotechnology potential of lactobacilli through comparative genomics of 213 strains and associated genera.</title>
        <authorList>
            <person name="Sun Z."/>
            <person name="Harris H.M."/>
            <person name="McCann A."/>
            <person name="Guo C."/>
            <person name="Argimon S."/>
            <person name="Zhang W."/>
            <person name="Yang X."/>
            <person name="Jeffery I.B."/>
            <person name="Cooney J.C."/>
            <person name="Kagawa T.F."/>
            <person name="Liu W."/>
            <person name="Song Y."/>
            <person name="Salvetti E."/>
            <person name="Wrobel A."/>
            <person name="Rasinkangas P."/>
            <person name="Parkhill J."/>
            <person name="Rea M.C."/>
            <person name="O'Sullivan O."/>
            <person name="Ritari J."/>
            <person name="Douillard F.P."/>
            <person name="Paul Ross R."/>
            <person name="Yang R."/>
            <person name="Briner A.E."/>
            <person name="Felis G.E."/>
            <person name="de Vos W.M."/>
            <person name="Barrangou R."/>
            <person name="Klaenhammer T.R."/>
            <person name="Caufield P.W."/>
            <person name="Cui Y."/>
            <person name="Zhang H."/>
            <person name="O'Toole P.W."/>
        </authorList>
    </citation>
    <scope>NUCLEOTIDE SEQUENCE [LARGE SCALE GENOMIC DNA]</scope>
    <source>
        <strain evidence="16 17">DSM 19910</strain>
    </source>
</reference>
<dbReference type="InterPro" id="IPR016185">
    <property type="entry name" value="PreATP-grasp_dom_sf"/>
</dbReference>
<keyword evidence="8 14" id="KW-0067">ATP-binding</keyword>
<organism evidence="16 17">
    <name type="scientific">Liquorilactobacillus capillatus DSM 19910</name>
    <dbReference type="NCBI Taxonomy" id="1423731"/>
    <lineage>
        <taxon>Bacteria</taxon>
        <taxon>Bacillati</taxon>
        <taxon>Bacillota</taxon>
        <taxon>Bacilli</taxon>
        <taxon>Lactobacillales</taxon>
        <taxon>Lactobacillaceae</taxon>
        <taxon>Liquorilactobacillus</taxon>
    </lineage>
</organism>
<evidence type="ECO:0000259" key="15">
    <source>
        <dbReference type="PROSITE" id="PS50975"/>
    </source>
</evidence>
<accession>A0A0R1M500</accession>
<dbReference type="GO" id="GO:0009113">
    <property type="term" value="P:purine nucleobase biosynthetic process"/>
    <property type="evidence" value="ECO:0007669"/>
    <property type="project" value="InterPro"/>
</dbReference>
<dbReference type="SMART" id="SM01209">
    <property type="entry name" value="GARS_A"/>
    <property type="match status" value="1"/>
</dbReference>
<dbReference type="EMBL" id="AZEF01000006">
    <property type="protein sequence ID" value="KRL03168.1"/>
    <property type="molecule type" value="Genomic_DNA"/>
</dbReference>
<dbReference type="AlphaFoldDB" id="A0A0R1M500"/>
<comment type="cofactor">
    <cofactor evidence="1">
        <name>Mn(2+)</name>
        <dbReference type="ChEBI" id="CHEBI:29035"/>
    </cofactor>
</comment>
<evidence type="ECO:0000256" key="4">
    <source>
        <dbReference type="ARBA" id="ARBA00013255"/>
    </source>
</evidence>
<dbReference type="Pfam" id="PF02844">
    <property type="entry name" value="GARS_N"/>
    <property type="match status" value="1"/>
</dbReference>
<dbReference type="OrthoDB" id="9807240at2"/>
<dbReference type="InterPro" id="IPR011054">
    <property type="entry name" value="Rudment_hybrid_motif"/>
</dbReference>
<dbReference type="InterPro" id="IPR020562">
    <property type="entry name" value="PRibGlycinamide_synth_N"/>
</dbReference>
<comment type="pathway">
    <text evidence="3 13">Purine metabolism; IMP biosynthesis via de novo pathway; N(1)-(5-phospho-D-ribosyl)glycinamide from 5-phospho-alpha-D-ribose 1-diphosphate: step 2/2.</text>
</comment>
<dbReference type="InterPro" id="IPR020559">
    <property type="entry name" value="PRibGlycinamide_synth_CS"/>
</dbReference>
<proteinExistence type="inferred from homology"/>
<dbReference type="GO" id="GO:0005524">
    <property type="term" value="F:ATP binding"/>
    <property type="evidence" value="ECO:0007669"/>
    <property type="project" value="UniProtKB-UniRule"/>
</dbReference>
<dbReference type="SUPFAM" id="SSF52440">
    <property type="entry name" value="PreATP-grasp domain"/>
    <property type="match status" value="1"/>
</dbReference>
<dbReference type="InterPro" id="IPR037123">
    <property type="entry name" value="PRibGlycinamide_synth_C_sf"/>
</dbReference>
<evidence type="ECO:0000256" key="2">
    <source>
        <dbReference type="ARBA" id="ARBA00001946"/>
    </source>
</evidence>
<keyword evidence="5 13" id="KW-0436">Ligase</keyword>